<proteinExistence type="predicted"/>
<evidence type="ECO:0000313" key="1">
    <source>
        <dbReference type="EMBL" id="ORX97303.1"/>
    </source>
</evidence>
<dbReference type="EMBL" id="MCOG01000596">
    <property type="protein sequence ID" value="ORX97303.1"/>
    <property type="molecule type" value="Genomic_DNA"/>
</dbReference>
<dbReference type="AlphaFoldDB" id="A0A1Y1YHE8"/>
<protein>
    <submittedName>
        <fullName evidence="1">Uncharacterized protein</fullName>
    </submittedName>
</protein>
<organism evidence="1 2">
    <name type="scientific">Neocallimastix californiae</name>
    <dbReference type="NCBI Taxonomy" id="1754190"/>
    <lineage>
        <taxon>Eukaryota</taxon>
        <taxon>Fungi</taxon>
        <taxon>Fungi incertae sedis</taxon>
        <taxon>Chytridiomycota</taxon>
        <taxon>Chytridiomycota incertae sedis</taxon>
        <taxon>Neocallimastigomycetes</taxon>
        <taxon>Neocallimastigales</taxon>
        <taxon>Neocallimastigaceae</taxon>
        <taxon>Neocallimastix</taxon>
    </lineage>
</organism>
<accession>A0A1Y1YHE8</accession>
<keyword evidence="2" id="KW-1185">Reference proteome</keyword>
<name>A0A1Y1YHE8_9FUNG</name>
<sequence>MSKTYEENTKDFYNELNSECDPEKLLYIAKQGIFLDEPLLKYEKIKNHEYVVDISIMCKQFYEINNKKQYNRLKYFYKEIKIKKNNEITRNWDNDVIHEFYNIIVINKYLIDELLKEKNDKFLIELIIAKDYPNFFLFYLYNYAYIYTDVFILFYKYNYSKYEIPKLYFEVFKYFYSNVHKHLLDNFIDSNKHRYAKHIVSNLISYYENDINILNYCLDKVKKYNLTIDPCHYEFKLSFRHSLKYMNFYSNNLFNKNNLYLKCRDNYTSDFINSNFSDRGIKSRALSEVYKKDMLVKYNVNFNEIVDCEIISNNENNDKVIDSEDEDIDNNERIIHYNTKENLIKIIDPQYSGILSYKDKYYENYTNIYKFVFIKNYLRKYKEIDKILKDPNYVLSLKIDISNYNELLIIKLCYIASLIYNRANKFIIYVLMYYDCKRFYIKLRNNKIIFNGEKYPNSIYNIYNILTRTPHKVFNSYFINPESHYNEFF</sequence>
<gene>
    <name evidence="1" type="ORF">LY90DRAFT_520110</name>
</gene>
<comment type="caution">
    <text evidence="1">The sequence shown here is derived from an EMBL/GenBank/DDBJ whole genome shotgun (WGS) entry which is preliminary data.</text>
</comment>
<dbReference type="Proteomes" id="UP000193920">
    <property type="component" value="Unassembled WGS sequence"/>
</dbReference>
<evidence type="ECO:0000313" key="2">
    <source>
        <dbReference type="Proteomes" id="UP000193920"/>
    </source>
</evidence>
<reference evidence="1 2" key="1">
    <citation type="submission" date="2016-08" db="EMBL/GenBank/DDBJ databases">
        <title>A Parts List for Fungal Cellulosomes Revealed by Comparative Genomics.</title>
        <authorList>
            <consortium name="DOE Joint Genome Institute"/>
            <person name="Haitjema C.H."/>
            <person name="Gilmore S.P."/>
            <person name="Henske J.K."/>
            <person name="Solomon K.V."/>
            <person name="De Groot R."/>
            <person name="Kuo A."/>
            <person name="Mondo S.J."/>
            <person name="Salamov A.A."/>
            <person name="Labutti K."/>
            <person name="Zhao Z."/>
            <person name="Chiniquy J."/>
            <person name="Barry K."/>
            <person name="Brewer H.M."/>
            <person name="Purvine S.O."/>
            <person name="Wright A.T."/>
            <person name="Boxma B."/>
            <person name="Van Alen T."/>
            <person name="Hackstein J.H."/>
            <person name="Baker S.E."/>
            <person name="Grigoriev I.V."/>
            <person name="O'Malley M.A."/>
        </authorList>
    </citation>
    <scope>NUCLEOTIDE SEQUENCE [LARGE SCALE GENOMIC DNA]</scope>
    <source>
        <strain evidence="1 2">G1</strain>
    </source>
</reference>